<keyword evidence="3" id="KW-1185">Reference proteome</keyword>
<dbReference type="InterPro" id="IPR037171">
    <property type="entry name" value="NagB/RpiA_transferase-like"/>
</dbReference>
<dbReference type="AlphaFoldDB" id="A0A8B6MCQ7"/>
<protein>
    <recommendedName>
        <fullName evidence="1">LUD domain-containing protein</fullName>
    </recommendedName>
</protein>
<evidence type="ECO:0000259" key="1">
    <source>
        <dbReference type="Pfam" id="PF02589"/>
    </source>
</evidence>
<dbReference type="InterPro" id="IPR003741">
    <property type="entry name" value="LUD_dom"/>
</dbReference>
<dbReference type="EMBL" id="CABFMQ020000153">
    <property type="protein sequence ID" value="VTZ52571.1"/>
    <property type="molecule type" value="Genomic_DNA"/>
</dbReference>
<dbReference type="PANTHER" id="PTHR43682:SF1">
    <property type="entry name" value="LACTATE UTILIZATION PROTEIN C"/>
    <property type="match status" value="1"/>
</dbReference>
<name>A0A8B6MCQ7_METTU</name>
<dbReference type="PANTHER" id="PTHR43682">
    <property type="entry name" value="LACTATE UTILIZATION PROTEIN C"/>
    <property type="match status" value="1"/>
</dbReference>
<dbReference type="Gene3D" id="3.40.50.10420">
    <property type="entry name" value="NagB/RpiA/CoA transferase-like"/>
    <property type="match status" value="1"/>
</dbReference>
<evidence type="ECO:0000313" key="2">
    <source>
        <dbReference type="EMBL" id="VTZ52571.1"/>
    </source>
</evidence>
<comment type="caution">
    <text evidence="2">The sequence shown here is derived from an EMBL/GenBank/DDBJ whole genome shotgun (WGS) entry which is preliminary data.</text>
</comment>
<dbReference type="InterPro" id="IPR024185">
    <property type="entry name" value="FTHF_cligase-like_sf"/>
</dbReference>
<dbReference type="SUPFAM" id="SSF100950">
    <property type="entry name" value="NagB/RpiA/CoA transferase-like"/>
    <property type="match status" value="1"/>
</dbReference>
<gene>
    <name evidence="2" type="ORF">MPC4_90046</name>
</gene>
<dbReference type="Proteomes" id="UP000485880">
    <property type="component" value="Unassembled WGS sequence"/>
</dbReference>
<accession>A0A8B6MCQ7</accession>
<evidence type="ECO:0000313" key="3">
    <source>
        <dbReference type="Proteomes" id="UP000485880"/>
    </source>
</evidence>
<dbReference type="Pfam" id="PF02589">
    <property type="entry name" value="LUD_dom"/>
    <property type="match status" value="1"/>
</dbReference>
<proteinExistence type="predicted"/>
<organism evidence="2 3">
    <name type="scientific">Methylocella tundrae</name>
    <dbReference type="NCBI Taxonomy" id="227605"/>
    <lineage>
        <taxon>Bacteria</taxon>
        <taxon>Pseudomonadati</taxon>
        <taxon>Pseudomonadota</taxon>
        <taxon>Alphaproteobacteria</taxon>
        <taxon>Hyphomicrobiales</taxon>
        <taxon>Beijerinckiaceae</taxon>
        <taxon>Methylocella</taxon>
    </lineage>
</organism>
<reference evidence="2 3" key="1">
    <citation type="submission" date="2019-05" db="EMBL/GenBank/DDBJ databases">
        <authorList>
            <person name="Farhan Ul Haque M."/>
        </authorList>
    </citation>
    <scope>NUCLEOTIDE SEQUENCE [LARGE SCALE GENOMIC DNA]</scope>
    <source>
        <strain evidence="2">2</strain>
    </source>
</reference>
<feature type="domain" description="LUD" evidence="1">
    <location>
        <begin position="126"/>
        <end position="219"/>
    </location>
</feature>
<sequence length="225" mass="24090">MSAARATRRSMREAILGRIRNALDREPDAISIAASAKALLAEPEKGRPLLEEGDLGALFAARLASVKIGASADEITNLADAPAAARRYLDAQGLPPDIALQPDPALAQLDWRSFKLRPTIEADAIVAVGRALWGIAETGTLVFHSGPASPTLFSFLPLHHIVVIERSRILAYLEDYALRVQNEELPRNVNFITGASGTTDIEGALVKGAHGPRFLHVIIAGPRQA</sequence>